<accession>A0A397IVJ9</accession>
<sequence length="97" mass="11570">MLNIGHLSHTYQVPDRCPIGARYSIFRPVKIQKAEEKQVKEKQAEKKQAEEKQVEKKQAEEKQVKENQAEEKEYDLQRFTGRNMEYRVPIRHLSGTW</sequence>
<gene>
    <name evidence="2" type="ORF">Glove_152g121</name>
</gene>
<protein>
    <submittedName>
        <fullName evidence="2">Uncharacterized protein</fullName>
    </submittedName>
</protein>
<reference evidence="2 3" key="1">
    <citation type="submission" date="2018-08" db="EMBL/GenBank/DDBJ databases">
        <title>Genome and evolution of the arbuscular mycorrhizal fungus Diversispora epigaea (formerly Glomus versiforme) and its bacterial endosymbionts.</title>
        <authorList>
            <person name="Sun X."/>
            <person name="Fei Z."/>
            <person name="Harrison M."/>
        </authorList>
    </citation>
    <scope>NUCLEOTIDE SEQUENCE [LARGE SCALE GENOMIC DNA]</scope>
    <source>
        <strain evidence="2 3">IT104</strain>
    </source>
</reference>
<dbReference type="EMBL" id="PQFF01000143">
    <property type="protein sequence ID" value="RHZ79057.1"/>
    <property type="molecule type" value="Genomic_DNA"/>
</dbReference>
<evidence type="ECO:0000313" key="3">
    <source>
        <dbReference type="Proteomes" id="UP000266861"/>
    </source>
</evidence>
<feature type="region of interest" description="Disordered" evidence="1">
    <location>
        <begin position="36"/>
        <end position="76"/>
    </location>
</feature>
<evidence type="ECO:0000256" key="1">
    <source>
        <dbReference type="SAM" id="MobiDB-lite"/>
    </source>
</evidence>
<organism evidence="2 3">
    <name type="scientific">Diversispora epigaea</name>
    <dbReference type="NCBI Taxonomy" id="1348612"/>
    <lineage>
        <taxon>Eukaryota</taxon>
        <taxon>Fungi</taxon>
        <taxon>Fungi incertae sedis</taxon>
        <taxon>Mucoromycota</taxon>
        <taxon>Glomeromycotina</taxon>
        <taxon>Glomeromycetes</taxon>
        <taxon>Diversisporales</taxon>
        <taxon>Diversisporaceae</taxon>
        <taxon>Diversispora</taxon>
    </lineage>
</organism>
<comment type="caution">
    <text evidence="2">The sequence shown here is derived from an EMBL/GenBank/DDBJ whole genome shotgun (WGS) entry which is preliminary data.</text>
</comment>
<dbReference type="Proteomes" id="UP000266861">
    <property type="component" value="Unassembled WGS sequence"/>
</dbReference>
<keyword evidence="3" id="KW-1185">Reference proteome</keyword>
<evidence type="ECO:0000313" key="2">
    <source>
        <dbReference type="EMBL" id="RHZ79057.1"/>
    </source>
</evidence>
<dbReference type="AlphaFoldDB" id="A0A397IVJ9"/>
<proteinExistence type="predicted"/>
<name>A0A397IVJ9_9GLOM</name>